<dbReference type="EMBL" id="CM041547">
    <property type="protein sequence ID" value="KAI3359747.1"/>
    <property type="molecule type" value="Genomic_DNA"/>
</dbReference>
<gene>
    <name evidence="1" type="ORF">L3Q82_014123</name>
</gene>
<comment type="caution">
    <text evidence="1">The sequence shown here is derived from an EMBL/GenBank/DDBJ whole genome shotgun (WGS) entry which is preliminary data.</text>
</comment>
<protein>
    <submittedName>
        <fullName evidence="1">Uncharacterized protein</fullName>
    </submittedName>
</protein>
<name>A0ACB8VVV9_9TELE</name>
<reference evidence="1" key="1">
    <citation type="submission" date="2022-04" db="EMBL/GenBank/DDBJ databases">
        <title>Jade perch genome.</title>
        <authorList>
            <person name="Chao B."/>
        </authorList>
    </citation>
    <scope>NUCLEOTIDE SEQUENCE</scope>
    <source>
        <strain evidence="1">CB-2022</strain>
    </source>
</reference>
<sequence length="1103" mass="122245">MRIVPLIIKSLTYEEKRGACSVGSNVRDAACYVCWSFARAYEPKELKPFVTQIASALLITTVFDRNVNCRRAASAAFQENVGRQGTFPHGIDIVTAADYYAVGNLSNCYLNISVYIASFPEYTKAMVDHLVAMKINHWDGMIRELATKALHNLTPQAPDYMATNVLPQLLPMAVGIDLHGRHGAILACAEITHALYKLGLQTNRTVVELISSECVDALKNIHQKVGVPQAGKKKLGFGGELMRPAIDMTSYIFSTVCSLIEKLSLSKMPFKNNPVITDWQWLIDDTIKTLHLISSGVKDAIMVAVVSALSALCEEYYQTEPGQADSQMQDVLVSQYIEGLKSPQMLTRCGSALALGCLPRFMICSKLKQILEGLQHMCAVSQKEGSFTEARRDAVRAIAQVCVKAGVCASGSPDSTLCSENVAGVYGTLLNSMNDYTTDSRGDVGAWVREAAMTSVMDVTILVSSSAPEILSPELVKSMMCCLAQQAAEKIDRYRAHAGNILLCLLHSTEPAVPHIPHREELLSIFPVETTTNLNWNAPSQAYQYITQLLGLPQYQCHTLLGLTVSVGGITESTVHFSSQSLFEYLRGIQDNSAALTQFGDTLLSIFKDNLRNDRVSIPFLKMLNQMLANGCFEIFTTQENHQFCVELLTLCKEFKKAKDISKLRACIAVFCGLIQFQGEVRKKVLSQLLMLLCHSFPVIRKTTASQMYEMLLTYDDVIDPEVLDDVMTLLSDANWESDLATVRTHRNQLCDWLGVARPQVVAKARESRSSDKTPMKRVLRCAGEPASQQKVHMPREHSDRQVVIWTEYSMDGVQHGREVGKVSPEKKGILESSLQLMSADILLPSFSSSGLTHEGHARDVEQVYLRCSQGSLEWLYPTGAIIVNLRPNTVSPAAARLSVCIKPSAESRGTNIYLDRNGKLRLLLREPDQARGKVQCFSIQEGALFIEAVPHMDISRRITAFQYELVSDRVGPEAHSVGAPCQPCSDAEMLLAVCTNDFVARGNIRKVEQEEEHSSVTVQISRLYRQKTQVFVSGGVRVRSWTGHIKMPLQCGVRSGEGEFLFTGTVRFGEAWMGCAPRYKDFLRLYHEAQQQGTNPCHVDTD</sequence>
<keyword evidence="2" id="KW-1185">Reference proteome</keyword>
<organism evidence="1 2">
    <name type="scientific">Scortum barcoo</name>
    <name type="common">barcoo grunter</name>
    <dbReference type="NCBI Taxonomy" id="214431"/>
    <lineage>
        <taxon>Eukaryota</taxon>
        <taxon>Metazoa</taxon>
        <taxon>Chordata</taxon>
        <taxon>Craniata</taxon>
        <taxon>Vertebrata</taxon>
        <taxon>Euteleostomi</taxon>
        <taxon>Actinopterygii</taxon>
        <taxon>Neopterygii</taxon>
        <taxon>Teleostei</taxon>
        <taxon>Neoteleostei</taxon>
        <taxon>Acanthomorphata</taxon>
        <taxon>Eupercaria</taxon>
        <taxon>Centrarchiformes</taxon>
        <taxon>Terapontoidei</taxon>
        <taxon>Terapontidae</taxon>
        <taxon>Scortum</taxon>
    </lineage>
</organism>
<evidence type="ECO:0000313" key="2">
    <source>
        <dbReference type="Proteomes" id="UP000831701"/>
    </source>
</evidence>
<proteinExistence type="predicted"/>
<accession>A0ACB8VVV9</accession>
<dbReference type="Proteomes" id="UP000831701">
    <property type="component" value="Chromosome 17"/>
</dbReference>
<evidence type="ECO:0000313" key="1">
    <source>
        <dbReference type="EMBL" id="KAI3359747.1"/>
    </source>
</evidence>